<dbReference type="CDD" id="cd03221">
    <property type="entry name" value="ABCF_EF-3"/>
    <property type="match status" value="2"/>
</dbReference>
<dbReference type="Pfam" id="PF00005">
    <property type="entry name" value="ABC_tran"/>
    <property type="match status" value="2"/>
</dbReference>
<evidence type="ECO:0000256" key="3">
    <source>
        <dbReference type="ARBA" id="ARBA00022840"/>
    </source>
</evidence>
<dbReference type="EMBL" id="MQWD01000001">
    <property type="protein sequence ID" value="PAP78088.1"/>
    <property type="molecule type" value="Genomic_DNA"/>
</dbReference>
<dbReference type="PROSITE" id="PS50893">
    <property type="entry name" value="ABC_TRANSPORTER_2"/>
    <property type="match status" value="2"/>
</dbReference>
<dbReference type="InterPro" id="IPR017871">
    <property type="entry name" value="ABC_transporter-like_CS"/>
</dbReference>
<dbReference type="SMART" id="SM00382">
    <property type="entry name" value="AAA"/>
    <property type="match status" value="2"/>
</dbReference>
<dbReference type="OrthoDB" id="1521973at2"/>
<organism evidence="6 7">
    <name type="scientific">Rubrivirga marina</name>
    <dbReference type="NCBI Taxonomy" id="1196024"/>
    <lineage>
        <taxon>Bacteria</taxon>
        <taxon>Pseudomonadati</taxon>
        <taxon>Rhodothermota</taxon>
        <taxon>Rhodothermia</taxon>
        <taxon>Rhodothermales</taxon>
        <taxon>Rubricoccaceae</taxon>
        <taxon>Rubrivirga</taxon>
    </lineage>
</organism>
<dbReference type="InterPro" id="IPR032781">
    <property type="entry name" value="ABC_tran_Xtn"/>
</dbReference>
<reference evidence="6 7" key="1">
    <citation type="submission" date="2016-11" db="EMBL/GenBank/DDBJ databases">
        <title>Study of marine rhodopsin-containing bacteria.</title>
        <authorList>
            <person name="Yoshizawa S."/>
            <person name="Kumagai Y."/>
            <person name="Kogure K."/>
        </authorList>
    </citation>
    <scope>NUCLEOTIDE SEQUENCE [LARGE SCALE GENOMIC DNA]</scope>
    <source>
        <strain evidence="6 7">SAORIC-28</strain>
    </source>
</reference>
<feature type="domain" description="ABC transporter" evidence="5">
    <location>
        <begin position="2"/>
        <end position="261"/>
    </location>
</feature>
<dbReference type="Proteomes" id="UP000216339">
    <property type="component" value="Unassembled WGS sequence"/>
</dbReference>
<keyword evidence="7" id="KW-1185">Reference proteome</keyword>
<sequence>MLVLRDLHLAFGGRVLFDGLSWTVTAGQRAGLVGPNGAGKSTLLRVIAGEQSVDQGEAVYEGGASVGFLRQDTQEEDLSISPLEEALHAFDDVLRLEAEAEQLTTQMEEHPDHTTDAYFTLVERFSKIQDRLVTRESHTAEARAATILSGLGFSEEEMRRPLSTFSGGWRMRVALARLLLGQPEVLLLDEPTNHLDIESIDWLESYLTTYPGAVVLVSHDRYFLDRMTTSTADLIRGQIDTYAGNYSFYLEARQERRIHWQARYDNQQKEIAEAERFIARFRAKATKAKQAQSRIKMLERMERIPPPPPEATSMHFRFPEPPPSGRQVIELTEFSKTYPAPEGGVTKVFDRAGPLALERGDKVALVGKNGAGKSTLARMLLGTEPFEGERTQDRRAEMAHFAQHQAEALEPSHTVLGSLREKSRGHSETELRSLLGAFLFTGDDAEKSVSVLSGGERSRLALARTLLSPANVLVLDEPTNHLDIVSKQVLAEALRQYTGTFVLVSHDRAFIDDVAESIWYVEHGTVQTYRGTYSETQWQREHGTASRLGTPASGDGAAGTPRRTEPAPKPTSKTSSGGKKSKEEKRREAEARNKLYRMMKDGTVPPAKELGPDLAARALELLEGQVEEQEATVADLEKKMADPDLYAKPAEFQTTMERLQKAQSELKALMGRWERLAAEVEALA</sequence>
<proteinExistence type="predicted"/>
<gene>
    <name evidence="6" type="ORF">BSZ37_17420</name>
</gene>
<dbReference type="FunFam" id="3.40.50.300:FF:000011">
    <property type="entry name" value="Putative ABC transporter ATP-binding component"/>
    <property type="match status" value="1"/>
</dbReference>
<dbReference type="InterPro" id="IPR032524">
    <property type="entry name" value="ABC_tran_C"/>
</dbReference>
<dbReference type="InterPro" id="IPR050611">
    <property type="entry name" value="ABCF"/>
</dbReference>
<comment type="caution">
    <text evidence="6">The sequence shown here is derived from an EMBL/GenBank/DDBJ whole genome shotgun (WGS) entry which is preliminary data.</text>
</comment>
<dbReference type="SUPFAM" id="SSF52540">
    <property type="entry name" value="P-loop containing nucleoside triphosphate hydrolases"/>
    <property type="match status" value="2"/>
</dbReference>
<keyword evidence="2" id="KW-0547">Nucleotide-binding</keyword>
<dbReference type="InterPro" id="IPR003593">
    <property type="entry name" value="AAA+_ATPase"/>
</dbReference>
<dbReference type="RefSeq" id="WP_095511762.1">
    <property type="nucleotide sequence ID" value="NZ_MQWD01000001.1"/>
</dbReference>
<dbReference type="Pfam" id="PF16326">
    <property type="entry name" value="ABC_tran_CTD"/>
    <property type="match status" value="1"/>
</dbReference>
<evidence type="ECO:0000256" key="1">
    <source>
        <dbReference type="ARBA" id="ARBA00022737"/>
    </source>
</evidence>
<evidence type="ECO:0000313" key="7">
    <source>
        <dbReference type="Proteomes" id="UP000216339"/>
    </source>
</evidence>
<protein>
    <recommendedName>
        <fullName evidence="5">ABC transporter domain-containing protein</fullName>
    </recommendedName>
</protein>
<evidence type="ECO:0000256" key="4">
    <source>
        <dbReference type="SAM" id="MobiDB-lite"/>
    </source>
</evidence>
<dbReference type="InterPro" id="IPR003439">
    <property type="entry name" value="ABC_transporter-like_ATP-bd"/>
</dbReference>
<keyword evidence="1" id="KW-0677">Repeat</keyword>
<evidence type="ECO:0000259" key="5">
    <source>
        <dbReference type="PROSITE" id="PS50893"/>
    </source>
</evidence>
<dbReference type="GO" id="GO:0016887">
    <property type="term" value="F:ATP hydrolysis activity"/>
    <property type="evidence" value="ECO:0007669"/>
    <property type="project" value="InterPro"/>
</dbReference>
<dbReference type="PROSITE" id="PS00211">
    <property type="entry name" value="ABC_TRANSPORTER_1"/>
    <property type="match status" value="2"/>
</dbReference>
<dbReference type="GO" id="GO:0003677">
    <property type="term" value="F:DNA binding"/>
    <property type="evidence" value="ECO:0007669"/>
    <property type="project" value="InterPro"/>
</dbReference>
<accession>A0A271J472</accession>
<name>A0A271J472_9BACT</name>
<evidence type="ECO:0000313" key="6">
    <source>
        <dbReference type="EMBL" id="PAP78088.1"/>
    </source>
</evidence>
<dbReference type="InterPro" id="IPR037118">
    <property type="entry name" value="Val-tRNA_synth_C_sf"/>
</dbReference>
<dbReference type="AlphaFoldDB" id="A0A271J472"/>
<dbReference type="InterPro" id="IPR027417">
    <property type="entry name" value="P-loop_NTPase"/>
</dbReference>
<keyword evidence="3" id="KW-0067">ATP-binding</keyword>
<dbReference type="Gene3D" id="1.10.287.380">
    <property type="entry name" value="Valyl-tRNA synthetase, C-terminal domain"/>
    <property type="match status" value="1"/>
</dbReference>
<dbReference type="Gene3D" id="3.40.50.300">
    <property type="entry name" value="P-loop containing nucleotide triphosphate hydrolases"/>
    <property type="match status" value="2"/>
</dbReference>
<dbReference type="PANTHER" id="PTHR19211:SF14">
    <property type="entry name" value="ATP-BINDING CASSETTE SUB-FAMILY F MEMBER 1"/>
    <property type="match status" value="1"/>
</dbReference>
<evidence type="ECO:0000256" key="2">
    <source>
        <dbReference type="ARBA" id="ARBA00022741"/>
    </source>
</evidence>
<feature type="domain" description="ABC transporter" evidence="5">
    <location>
        <begin position="329"/>
        <end position="548"/>
    </location>
</feature>
<dbReference type="Pfam" id="PF12848">
    <property type="entry name" value="ABC_tran_Xtn"/>
    <property type="match status" value="1"/>
</dbReference>
<feature type="region of interest" description="Disordered" evidence="4">
    <location>
        <begin position="539"/>
        <end position="588"/>
    </location>
</feature>
<dbReference type="PANTHER" id="PTHR19211">
    <property type="entry name" value="ATP-BINDING TRANSPORT PROTEIN-RELATED"/>
    <property type="match status" value="1"/>
</dbReference>
<dbReference type="GO" id="GO:0005524">
    <property type="term" value="F:ATP binding"/>
    <property type="evidence" value="ECO:0007669"/>
    <property type="project" value="UniProtKB-KW"/>
</dbReference>